<dbReference type="AlphaFoldDB" id="A0A510JQF8"/>
<reference evidence="2 3" key="1">
    <citation type="submission" date="2019-07" db="EMBL/GenBank/DDBJ databases">
        <title>Complete Genome Sequence of Leptotrichia shahii Strain JCM 16776.</title>
        <authorList>
            <person name="Watanabe S."/>
            <person name="Cui L."/>
        </authorList>
    </citation>
    <scope>NUCLEOTIDE SEQUENCE [LARGE SCALE GENOMIC DNA]</scope>
    <source>
        <strain evidence="2 3">JCM16776</strain>
    </source>
</reference>
<dbReference type="EMBL" id="AP019827">
    <property type="protein sequence ID" value="BBM40595.1"/>
    <property type="molecule type" value="Genomic_DNA"/>
</dbReference>
<dbReference type="RefSeq" id="WP_018450215.1">
    <property type="nucleotide sequence ID" value="NZ_AP019827.1"/>
</dbReference>
<keyword evidence="1" id="KW-0812">Transmembrane</keyword>
<name>A0A510JQF8_9FUSO</name>
<evidence type="ECO:0000256" key="1">
    <source>
        <dbReference type="SAM" id="Phobius"/>
    </source>
</evidence>
<accession>A0A510JQF8</accession>
<sequence>MGFIKLILQFFALLGIIGFITYIGENEKENFFLFGNYEGFRKYKFFRVFNRIAYVSIWFIASAILFERNENSFWSTLQIILFFLGIYVCVQVSINEHKEWLENQRKKKPKTFAEVWDNADEKTRAILAQKFINDSLNSMTDEDIKKYAKSKGYHPIYVNDKLLYVKDSADVDNNYDPSEDLDNYDYDAYLMEQADLGNTAAFALKAERDRKRAERNL</sequence>
<gene>
    <name evidence="2" type="ORF">JCM16776_0815</name>
</gene>
<dbReference type="KEGG" id="lsz:JCM16776_0815"/>
<dbReference type="Proteomes" id="UP000322617">
    <property type="component" value="Chromosome"/>
</dbReference>
<evidence type="ECO:0000313" key="3">
    <source>
        <dbReference type="Proteomes" id="UP000322617"/>
    </source>
</evidence>
<feature type="transmembrane region" description="Helical" evidence="1">
    <location>
        <begin position="45"/>
        <end position="66"/>
    </location>
</feature>
<keyword evidence="3" id="KW-1185">Reference proteome</keyword>
<organism evidence="2 3">
    <name type="scientific">Leptotrichia shahii</name>
    <dbReference type="NCBI Taxonomy" id="157691"/>
    <lineage>
        <taxon>Bacteria</taxon>
        <taxon>Fusobacteriati</taxon>
        <taxon>Fusobacteriota</taxon>
        <taxon>Fusobacteriia</taxon>
        <taxon>Fusobacteriales</taxon>
        <taxon>Leptotrichiaceae</taxon>
        <taxon>Leptotrichia</taxon>
    </lineage>
</organism>
<keyword evidence="1" id="KW-1133">Transmembrane helix</keyword>
<keyword evidence="1" id="KW-0472">Membrane</keyword>
<feature type="transmembrane region" description="Helical" evidence="1">
    <location>
        <begin position="72"/>
        <end position="90"/>
    </location>
</feature>
<proteinExistence type="predicted"/>
<protein>
    <submittedName>
        <fullName evidence="2">Uncharacterized protein</fullName>
    </submittedName>
</protein>
<feature type="transmembrane region" description="Helical" evidence="1">
    <location>
        <begin position="6"/>
        <end position="24"/>
    </location>
</feature>
<evidence type="ECO:0000313" key="2">
    <source>
        <dbReference type="EMBL" id="BBM40595.1"/>
    </source>
</evidence>